<keyword evidence="5" id="KW-1185">Reference proteome</keyword>
<keyword evidence="2" id="KW-0489">Methyltransferase</keyword>
<reference evidence="6" key="1">
    <citation type="submission" date="2025-08" db="UniProtKB">
        <authorList>
            <consortium name="RefSeq"/>
        </authorList>
    </citation>
    <scope>IDENTIFICATION</scope>
    <source>
        <tissue evidence="6">Testes</tissue>
    </source>
</reference>
<dbReference type="Gene3D" id="3.40.50.150">
    <property type="entry name" value="Vaccinia Virus protein VP39"/>
    <property type="match status" value="1"/>
</dbReference>
<dbReference type="InterPro" id="IPR000940">
    <property type="entry name" value="NNMT_TEMT_trans"/>
</dbReference>
<dbReference type="NCBIfam" id="NF041360">
    <property type="entry name" value="GntF_guanitoxin"/>
    <property type="match status" value="1"/>
</dbReference>
<keyword evidence="4" id="KW-0949">S-adenosyl-L-methionine</keyword>
<dbReference type="RefSeq" id="XP_002737541.1">
    <property type="nucleotide sequence ID" value="XM_002737495.1"/>
</dbReference>
<keyword evidence="3" id="KW-0808">Transferase</keyword>
<dbReference type="PROSITE" id="PS51681">
    <property type="entry name" value="SAM_MT_NNMT_PNMT_TEMT"/>
    <property type="match status" value="1"/>
</dbReference>
<evidence type="ECO:0000256" key="4">
    <source>
        <dbReference type="ARBA" id="ARBA00022691"/>
    </source>
</evidence>
<evidence type="ECO:0000313" key="5">
    <source>
        <dbReference type="Proteomes" id="UP000694865"/>
    </source>
</evidence>
<dbReference type="CDD" id="cd02440">
    <property type="entry name" value="AdoMet_MTases"/>
    <property type="match status" value="1"/>
</dbReference>
<comment type="similarity">
    <text evidence="1">Belongs to the class I-like SAM-binding methyltransferase superfamily. NNMT/PNMT/TEMT family.</text>
</comment>
<proteinExistence type="inferred from homology"/>
<dbReference type="Pfam" id="PF01234">
    <property type="entry name" value="NNMT_PNMT_TEMT"/>
    <property type="match status" value="1"/>
</dbReference>
<dbReference type="GeneID" id="100375774"/>
<evidence type="ECO:0000256" key="3">
    <source>
        <dbReference type="ARBA" id="ARBA00022679"/>
    </source>
</evidence>
<organism evidence="5 6">
    <name type="scientific">Saccoglossus kowalevskii</name>
    <name type="common">Acorn worm</name>
    <dbReference type="NCBI Taxonomy" id="10224"/>
    <lineage>
        <taxon>Eukaryota</taxon>
        <taxon>Metazoa</taxon>
        <taxon>Hemichordata</taxon>
        <taxon>Enteropneusta</taxon>
        <taxon>Harrimaniidae</taxon>
        <taxon>Saccoglossus</taxon>
    </lineage>
</organism>
<evidence type="ECO:0000256" key="2">
    <source>
        <dbReference type="ARBA" id="ARBA00022603"/>
    </source>
</evidence>
<accession>A0ABM0GUD0</accession>
<dbReference type="InterPro" id="IPR053384">
    <property type="entry name" value="SAM-dep_methyltransferase"/>
</dbReference>
<name>A0ABM0GUD0_SACKO</name>
<dbReference type="InterPro" id="IPR029063">
    <property type="entry name" value="SAM-dependent_MTases_sf"/>
</dbReference>
<evidence type="ECO:0000313" key="6">
    <source>
        <dbReference type="RefSeq" id="XP_002737541.1"/>
    </source>
</evidence>
<protein>
    <submittedName>
        <fullName evidence="6">Nicotinamide N-methyltransferase-like</fullName>
    </submittedName>
</protein>
<dbReference type="Proteomes" id="UP000694865">
    <property type="component" value="Unplaced"/>
</dbReference>
<dbReference type="PANTHER" id="PTHR10867">
    <property type="entry name" value="NNMT/PNMT/TEMT FAMILY MEMBER"/>
    <property type="match status" value="1"/>
</dbReference>
<gene>
    <name evidence="6" type="primary">LOC100375774</name>
</gene>
<dbReference type="PANTHER" id="PTHR10867:SF17">
    <property type="entry name" value="NICOTINAMIDE N-METHYLTRANSFERASE"/>
    <property type="match status" value="1"/>
</dbReference>
<dbReference type="SUPFAM" id="SSF53335">
    <property type="entry name" value="S-adenosyl-L-methionine-dependent methyltransferases"/>
    <property type="match status" value="1"/>
</dbReference>
<sequence>MAAVYHRVDYDTHFNPEKYIQVVMSLIEYNRRFHVLLQKSLDTGKFCGDRMIDIGSGPNIHQLIPLCMRYKEIVCAEYTESCRRVLQNWKEKKRGSLDWTPCFKYVCGLEGNNGMLFSDETSEERENNLRKAIKEIIPCDVTKANPLEPRSDYPFDAMFTSLCLECASPDSRSYRQAVVNMASLLKPGGRLILWSFLNGTSYTIGETEFPILKVSEGFVKSALKEAGFIDIETTQVFYREDSDTTALNIGGFLYLTATKKARTQSVRK</sequence>
<evidence type="ECO:0000256" key="1">
    <source>
        <dbReference type="ARBA" id="ARBA00007996"/>
    </source>
</evidence>